<evidence type="ECO:0000313" key="4">
    <source>
        <dbReference type="Proteomes" id="UP000570514"/>
    </source>
</evidence>
<sequence>MKKTVALVLASVALAGVAAALAQNDPQPGQAVSPPAAAPSADTPAPLPTEAVAPPTTPVGPPPNAVLELRALDKMTGKASVINAPLNKPVKFATLTITARTCYSTPPSETPETSAFLQIDDDRPDQSHRRAFSGWMYASSPGLNALQHPLYDVWVISCMTKSPGQLPSVVASAPVKAVSPNAGANEAMPTLPEDAGQ</sequence>
<comment type="caution">
    <text evidence="3">The sequence shown here is derived from an EMBL/GenBank/DDBJ whole genome shotgun (WGS) entry which is preliminary data.</text>
</comment>
<evidence type="ECO:0000256" key="2">
    <source>
        <dbReference type="SAM" id="SignalP"/>
    </source>
</evidence>
<reference evidence="3 4" key="1">
    <citation type="submission" date="2020-03" db="EMBL/GenBank/DDBJ databases">
        <title>Genomic Encyclopedia of Type Strains, Phase IV (KMG-IV): sequencing the most valuable type-strain genomes for metagenomic binning, comparative biology and taxonomic classification.</title>
        <authorList>
            <person name="Goeker M."/>
        </authorList>
    </citation>
    <scope>NUCLEOTIDE SEQUENCE [LARGE SCALE GENOMIC DNA]</scope>
    <source>
        <strain evidence="3 4">DSM 19867</strain>
    </source>
</reference>
<organism evidence="3 4">
    <name type="scientific">Rhizomicrobium palustre</name>
    <dbReference type="NCBI Taxonomy" id="189966"/>
    <lineage>
        <taxon>Bacteria</taxon>
        <taxon>Pseudomonadati</taxon>
        <taxon>Pseudomonadota</taxon>
        <taxon>Alphaproteobacteria</taxon>
        <taxon>Micropepsales</taxon>
        <taxon>Micropepsaceae</taxon>
        <taxon>Rhizomicrobium</taxon>
    </lineage>
</organism>
<dbReference type="EMBL" id="JAASRM010000001">
    <property type="protein sequence ID" value="NIK89380.1"/>
    <property type="molecule type" value="Genomic_DNA"/>
</dbReference>
<evidence type="ECO:0000256" key="1">
    <source>
        <dbReference type="SAM" id="MobiDB-lite"/>
    </source>
</evidence>
<keyword evidence="4" id="KW-1185">Reference proteome</keyword>
<evidence type="ECO:0008006" key="5">
    <source>
        <dbReference type="Google" id="ProtNLM"/>
    </source>
</evidence>
<dbReference type="Proteomes" id="UP000570514">
    <property type="component" value="Unassembled WGS sequence"/>
</dbReference>
<dbReference type="Pfam" id="PF09923">
    <property type="entry name" value="DUF2155"/>
    <property type="match status" value="1"/>
</dbReference>
<accession>A0A846N2R2</accession>
<protein>
    <recommendedName>
        <fullName evidence="5">DUF2155 domain-containing protein</fullName>
    </recommendedName>
</protein>
<dbReference type="AlphaFoldDB" id="A0A846N2R2"/>
<feature type="compositionally biased region" description="Low complexity" evidence="1">
    <location>
        <begin position="25"/>
        <end position="54"/>
    </location>
</feature>
<name>A0A846N2R2_9PROT</name>
<keyword evidence="2" id="KW-0732">Signal</keyword>
<feature type="signal peptide" evidence="2">
    <location>
        <begin position="1"/>
        <end position="22"/>
    </location>
</feature>
<proteinExistence type="predicted"/>
<feature type="region of interest" description="Disordered" evidence="1">
    <location>
        <begin position="25"/>
        <end position="61"/>
    </location>
</feature>
<evidence type="ECO:0000313" key="3">
    <source>
        <dbReference type="EMBL" id="NIK89380.1"/>
    </source>
</evidence>
<gene>
    <name evidence="3" type="ORF">FHS83_002698</name>
</gene>
<feature type="chain" id="PRO_5032599488" description="DUF2155 domain-containing protein" evidence="2">
    <location>
        <begin position="23"/>
        <end position="197"/>
    </location>
</feature>
<dbReference type="InterPro" id="IPR019225">
    <property type="entry name" value="DUF2155"/>
</dbReference>